<dbReference type="RefSeq" id="WP_182411550.1">
    <property type="nucleotide sequence ID" value="NZ_CP055153.1"/>
</dbReference>
<sequence length="1000" mass="112141">MKTILLTLYLKTSGILFLLLLPFAALSQIEQGLYTIKLVSANSVLNAKRADMDKDGCIVHTWTYLEGANQHWKIVPSSVEGSYNIRVAGTGKALDAAWNERFTNGGRIILWSFNDGESQRWRLEKISDNRYRIRLAVSRKLLSGTGTIDGSRVQLWSNLGNNTQEWIIEKVSKITISEKYVDLRPNQTGIQNQGGRGSCTYFGATAALEAAYKKAGYGNVNLSEEFFSMQGKALYLHPTWSDTERKGPDVMENQFAGTQGGGSVFIFSNGFAVPDSSYVPYHPTDYPWDTISQNGSGFYTQKSANNFNFSLNNNNVLKAPRYYSANSMAKLSNYKDVAEYEQLLRQGFEINFNVLMIGSDGHPDNIWRPACDPNTDSNCRPGAHNMLIVGFDKTDPDPKNYYLIVKNSWGHSRIPGSDGFTYMHYDYLKYALSAEYIKNVNPPKKWPELGLLGEYSLDFDGWKGRLDIYHLPGINQWGFDFWGVNVPDRRLGIFYDQYGNAFRVNGSVRKITNELLEVTFFINNAKPNPRWDELEGRKFIYYYDYRKDFMAGFHTDPGGTNQYAGYAVKARNRFITNSARTPRPFRPASYKNSSWNLDISSGPKGKLYLSQSGSNLFGSFYNNATRSLSDVQVRFTNSSFTQMEFRLEGYTLKGQHLTWENGLIAGYDVISSKPFYMVRQRPQVPDLTWNQIGSPLSGQSTDICACNDGSLFVLKSDKSLYKSTAGGGYGSWNFVTNLPANTRQIACARNLVYFQVVGTLSTGELWFLDGVTPRRSAALSNGGILAGTEDNTLDFSYLYYLNSAKDLLRSSTSGVTWTKIGHPGNAAKIAVTQNVLFTLQNDGSFWINRYGGSDVNWVKIDALPEAKDITATSLGQTGKADLYYLHQDGSLWRTTVVDKTLGYNNRMAIAEPTNESSELIKSRLQISPNPASEILTLGYKGQNKEIITLQVSDISGKIMKKYKAEGDLNEQVNISGWSKGVYVVTLMYSQGIISKRLLIR</sequence>
<dbReference type="InterPro" id="IPR038765">
    <property type="entry name" value="Papain-like_cys_pep_sf"/>
</dbReference>
<dbReference type="InterPro" id="IPR026444">
    <property type="entry name" value="Secre_tail"/>
</dbReference>
<evidence type="ECO:0000313" key="4">
    <source>
        <dbReference type="EMBL" id="QMU29091.1"/>
    </source>
</evidence>
<dbReference type="AlphaFoldDB" id="A0A7L7L8E5"/>
<organism evidence="4 5">
    <name type="scientific">Adhaeribacter radiodurans</name>
    <dbReference type="NCBI Taxonomy" id="2745197"/>
    <lineage>
        <taxon>Bacteria</taxon>
        <taxon>Pseudomonadati</taxon>
        <taxon>Bacteroidota</taxon>
        <taxon>Cytophagia</taxon>
        <taxon>Cytophagales</taxon>
        <taxon>Hymenobacteraceae</taxon>
        <taxon>Adhaeribacter</taxon>
    </lineage>
</organism>
<accession>A0A7L7L8E5</accession>
<keyword evidence="5" id="KW-1185">Reference proteome</keyword>
<dbReference type="InterPro" id="IPR000772">
    <property type="entry name" value="Ricin_B_lectin"/>
</dbReference>
<dbReference type="Pfam" id="PF14200">
    <property type="entry name" value="RicinB_lectin_2"/>
    <property type="match status" value="2"/>
</dbReference>
<dbReference type="GO" id="GO:0006508">
    <property type="term" value="P:proteolysis"/>
    <property type="evidence" value="ECO:0007669"/>
    <property type="project" value="InterPro"/>
</dbReference>
<protein>
    <submittedName>
        <fullName evidence="4">RICIN domain-containing protein</fullName>
    </submittedName>
</protein>
<dbReference type="SMART" id="SM00458">
    <property type="entry name" value="RICIN"/>
    <property type="match status" value="1"/>
</dbReference>
<dbReference type="InterPro" id="IPR035992">
    <property type="entry name" value="Ricin_B-like_lectins"/>
</dbReference>
<dbReference type="Gene3D" id="3.90.70.10">
    <property type="entry name" value="Cysteine proteinases"/>
    <property type="match status" value="1"/>
</dbReference>
<dbReference type="SUPFAM" id="SSF50370">
    <property type="entry name" value="Ricin B-like lectins"/>
    <property type="match status" value="1"/>
</dbReference>
<dbReference type="EMBL" id="CP055153">
    <property type="protein sequence ID" value="QMU29091.1"/>
    <property type="molecule type" value="Genomic_DNA"/>
</dbReference>
<dbReference type="Proteomes" id="UP000514509">
    <property type="component" value="Chromosome"/>
</dbReference>
<dbReference type="CDD" id="cd00161">
    <property type="entry name" value="beta-trefoil_Ricin-like"/>
    <property type="match status" value="1"/>
</dbReference>
<dbReference type="Gene3D" id="2.80.10.50">
    <property type="match status" value="2"/>
</dbReference>
<comment type="similarity">
    <text evidence="1">Belongs to the peptidase C1 family.</text>
</comment>
<dbReference type="NCBIfam" id="TIGR04183">
    <property type="entry name" value="Por_Secre_tail"/>
    <property type="match status" value="1"/>
</dbReference>
<reference evidence="4 5" key="1">
    <citation type="submission" date="2020-06" db="EMBL/GenBank/DDBJ databases">
        <authorList>
            <person name="Hwang Y.J."/>
        </authorList>
    </citation>
    <scope>NUCLEOTIDE SEQUENCE [LARGE SCALE GENOMIC DNA]</scope>
    <source>
        <strain evidence="4 5">KUDC8001</strain>
    </source>
</reference>
<evidence type="ECO:0000259" key="2">
    <source>
        <dbReference type="SMART" id="SM00458"/>
    </source>
</evidence>
<reference evidence="4 5" key="2">
    <citation type="submission" date="2020-08" db="EMBL/GenBank/DDBJ databases">
        <title>Adhaeribacter dokdonensis sp. nov., isolated from the rhizosphere of Elymus tsukushiensis, a plant native to the Dokdo Islands, Republic of Korea.</title>
        <authorList>
            <person name="Ghim S.Y."/>
        </authorList>
    </citation>
    <scope>NUCLEOTIDE SEQUENCE [LARGE SCALE GENOMIC DNA]</scope>
    <source>
        <strain evidence="4 5">KUDC8001</strain>
    </source>
</reference>
<evidence type="ECO:0000313" key="5">
    <source>
        <dbReference type="Proteomes" id="UP000514509"/>
    </source>
</evidence>
<evidence type="ECO:0000259" key="3">
    <source>
        <dbReference type="SMART" id="SM00645"/>
    </source>
</evidence>
<dbReference type="InterPro" id="IPR013128">
    <property type="entry name" value="Peptidase_C1A"/>
</dbReference>
<dbReference type="SUPFAM" id="SSF110296">
    <property type="entry name" value="Oligoxyloglucan reducing end-specific cellobiohydrolase"/>
    <property type="match status" value="1"/>
</dbReference>
<dbReference type="SUPFAM" id="SSF54001">
    <property type="entry name" value="Cysteine proteinases"/>
    <property type="match status" value="1"/>
</dbReference>
<dbReference type="Pfam" id="PF00112">
    <property type="entry name" value="Peptidase_C1"/>
    <property type="match status" value="1"/>
</dbReference>
<dbReference type="SMART" id="SM00645">
    <property type="entry name" value="Pept_C1"/>
    <property type="match status" value="1"/>
</dbReference>
<dbReference type="GO" id="GO:0008234">
    <property type="term" value="F:cysteine-type peptidase activity"/>
    <property type="evidence" value="ECO:0007669"/>
    <property type="project" value="InterPro"/>
</dbReference>
<feature type="domain" description="Ricin B lectin" evidence="2">
    <location>
        <begin position="31"/>
        <end position="169"/>
    </location>
</feature>
<evidence type="ECO:0000256" key="1">
    <source>
        <dbReference type="ARBA" id="ARBA00008455"/>
    </source>
</evidence>
<dbReference type="PROSITE" id="PS50231">
    <property type="entry name" value="RICIN_B_LECTIN"/>
    <property type="match status" value="1"/>
</dbReference>
<gene>
    <name evidence="4" type="ORF">HUW48_14025</name>
</gene>
<dbReference type="InterPro" id="IPR000668">
    <property type="entry name" value="Peptidase_C1A_C"/>
</dbReference>
<dbReference type="KEGG" id="add:HUW48_14025"/>
<proteinExistence type="inferred from homology"/>
<dbReference type="PANTHER" id="PTHR12411">
    <property type="entry name" value="CYSTEINE PROTEASE FAMILY C1-RELATED"/>
    <property type="match status" value="1"/>
</dbReference>
<name>A0A7L7L8E5_9BACT</name>
<dbReference type="Pfam" id="PF18962">
    <property type="entry name" value="Por_Secre_tail"/>
    <property type="match status" value="1"/>
</dbReference>
<feature type="domain" description="Peptidase C1A papain C-terminal" evidence="3">
    <location>
        <begin position="177"/>
        <end position="438"/>
    </location>
</feature>